<evidence type="ECO:0000313" key="2">
    <source>
        <dbReference type="Proteomes" id="UP001165685"/>
    </source>
</evidence>
<comment type="caution">
    <text evidence="1">The sequence shown here is derived from an EMBL/GenBank/DDBJ whole genome shotgun (WGS) entry which is preliminary data.</text>
</comment>
<accession>A0ABT4TM13</accession>
<evidence type="ECO:0000313" key="1">
    <source>
        <dbReference type="EMBL" id="MDA2805710.1"/>
    </source>
</evidence>
<dbReference type="Proteomes" id="UP001165685">
    <property type="component" value="Unassembled WGS sequence"/>
</dbReference>
<sequence length="291" mass="30999">MAVDTFIPEVWNAELLVSLKKRYVFGQAGVINRDYEGDISQFGDTVHIGTLAAPTIATYTKNSTTINPETLTTTDQTLLIDQAKYFAFEVDDVDARQARDGGQLLSKAAMEAADGLRDTADQFVAGLMTTGAGNVLSAGSATTADEAYMIVLGLRLALDKARVPSESRFLIVSPDFYALILQDPRFIDASRYGSTAPIRNGEVGTILGFSVMVSLNLPEGTAGTAPAVSNFVVAGHGIATTFADQINKTEAYRPESSFSDAIKGLHLYGSRVVRPEALAVMDVDVTTGTPT</sequence>
<keyword evidence="2" id="KW-1185">Reference proteome</keyword>
<dbReference type="Pfam" id="PF25209">
    <property type="entry name" value="Phage_capsid_4"/>
    <property type="match status" value="1"/>
</dbReference>
<protein>
    <submittedName>
        <fullName evidence="1">N4-gp56 family major capsid protein</fullName>
    </submittedName>
</protein>
<dbReference type="EMBL" id="JAQFWP010000024">
    <property type="protein sequence ID" value="MDA2805710.1"/>
    <property type="molecule type" value="Genomic_DNA"/>
</dbReference>
<name>A0ABT4TM13_9ACTN</name>
<dbReference type="RefSeq" id="WP_270678363.1">
    <property type="nucleotide sequence ID" value="NZ_JAQFWP010000024.1"/>
</dbReference>
<dbReference type="NCBIfam" id="TIGR04387">
    <property type="entry name" value="capsid_maj_N4"/>
    <property type="match status" value="1"/>
</dbReference>
<reference evidence="1" key="1">
    <citation type="submission" date="2023-01" db="EMBL/GenBank/DDBJ databases">
        <title>Draft genome sequence of Nocardiopsis sp. LSu2-4 isolated from halophytes.</title>
        <authorList>
            <person name="Duangmal K."/>
            <person name="Chantavorakit T."/>
        </authorList>
    </citation>
    <scope>NUCLEOTIDE SEQUENCE</scope>
    <source>
        <strain evidence="1">LSu2-4</strain>
    </source>
</reference>
<proteinExistence type="predicted"/>
<dbReference type="SUPFAM" id="SSF56563">
    <property type="entry name" value="Major capsid protein gp5"/>
    <property type="match status" value="1"/>
</dbReference>
<gene>
    <name evidence="1" type="ORF">O4U47_14420</name>
</gene>
<organism evidence="1 2">
    <name type="scientific">Nocardiopsis suaedae</name>
    <dbReference type="NCBI Taxonomy" id="3018444"/>
    <lineage>
        <taxon>Bacteria</taxon>
        <taxon>Bacillati</taxon>
        <taxon>Actinomycetota</taxon>
        <taxon>Actinomycetes</taxon>
        <taxon>Streptosporangiales</taxon>
        <taxon>Nocardiopsidaceae</taxon>
        <taxon>Nocardiopsis</taxon>
    </lineage>
</organism>